<sequence length="98" mass="11080">MQNARQASRVKQVKSPSSQRKVGCRFMNQARSRLASRPCRNCAPLQHSQHTVCKHNTSQGWQRTVQGTVQESPAKPRNHSSCPFRCGQDFKTSARVKT</sequence>
<dbReference type="EMBL" id="JAODUO010000332">
    <property type="protein sequence ID" value="KAK2182905.1"/>
    <property type="molecule type" value="Genomic_DNA"/>
</dbReference>
<accession>A0AAD9NUJ3</accession>
<reference evidence="2" key="1">
    <citation type="journal article" date="2023" name="Mol. Biol. Evol.">
        <title>Third-Generation Sequencing Reveals the Adaptive Role of the Epigenome in Three Deep-Sea Polychaetes.</title>
        <authorList>
            <person name="Perez M."/>
            <person name="Aroh O."/>
            <person name="Sun Y."/>
            <person name="Lan Y."/>
            <person name="Juniper S.K."/>
            <person name="Young C.R."/>
            <person name="Angers B."/>
            <person name="Qian P.Y."/>
        </authorList>
    </citation>
    <scope>NUCLEOTIDE SEQUENCE</scope>
    <source>
        <strain evidence="2">R07B-5</strain>
    </source>
</reference>
<gene>
    <name evidence="2" type="ORF">NP493_331g06018</name>
</gene>
<dbReference type="Proteomes" id="UP001209878">
    <property type="component" value="Unassembled WGS sequence"/>
</dbReference>
<dbReference type="AlphaFoldDB" id="A0AAD9NUJ3"/>
<comment type="caution">
    <text evidence="2">The sequence shown here is derived from an EMBL/GenBank/DDBJ whole genome shotgun (WGS) entry which is preliminary data.</text>
</comment>
<feature type="compositionally biased region" description="Polar residues" evidence="1">
    <location>
        <begin position="57"/>
        <end position="71"/>
    </location>
</feature>
<evidence type="ECO:0000256" key="1">
    <source>
        <dbReference type="SAM" id="MobiDB-lite"/>
    </source>
</evidence>
<keyword evidence="3" id="KW-1185">Reference proteome</keyword>
<name>A0AAD9NUJ3_RIDPI</name>
<feature type="region of interest" description="Disordered" evidence="1">
    <location>
        <begin position="57"/>
        <end position="98"/>
    </location>
</feature>
<evidence type="ECO:0000313" key="2">
    <source>
        <dbReference type="EMBL" id="KAK2182905.1"/>
    </source>
</evidence>
<proteinExistence type="predicted"/>
<organism evidence="2 3">
    <name type="scientific">Ridgeia piscesae</name>
    <name type="common">Tubeworm</name>
    <dbReference type="NCBI Taxonomy" id="27915"/>
    <lineage>
        <taxon>Eukaryota</taxon>
        <taxon>Metazoa</taxon>
        <taxon>Spiralia</taxon>
        <taxon>Lophotrochozoa</taxon>
        <taxon>Annelida</taxon>
        <taxon>Polychaeta</taxon>
        <taxon>Sedentaria</taxon>
        <taxon>Canalipalpata</taxon>
        <taxon>Sabellida</taxon>
        <taxon>Siboglinidae</taxon>
        <taxon>Ridgeia</taxon>
    </lineage>
</organism>
<evidence type="ECO:0000313" key="3">
    <source>
        <dbReference type="Proteomes" id="UP001209878"/>
    </source>
</evidence>
<protein>
    <submittedName>
        <fullName evidence="2">Uncharacterized protein</fullName>
    </submittedName>
</protein>
<feature type="region of interest" description="Disordered" evidence="1">
    <location>
        <begin position="1"/>
        <end position="24"/>
    </location>
</feature>